<dbReference type="SMART" id="SM00869">
    <property type="entry name" value="Autotransporter"/>
    <property type="match status" value="1"/>
</dbReference>
<dbReference type="Gene3D" id="2.40.128.130">
    <property type="entry name" value="Autotransporter beta-domain"/>
    <property type="match status" value="1"/>
</dbReference>
<comment type="caution">
    <text evidence="2">The sequence shown here is derived from an EMBL/GenBank/DDBJ whole genome shotgun (WGS) entry which is preliminary data.</text>
</comment>
<dbReference type="Pfam" id="PF03797">
    <property type="entry name" value="Autotransporter"/>
    <property type="match status" value="1"/>
</dbReference>
<feature type="domain" description="Autotransporter" evidence="1">
    <location>
        <begin position="746"/>
        <end position="1022"/>
    </location>
</feature>
<keyword evidence="3" id="KW-1185">Reference proteome</keyword>
<dbReference type="PROSITE" id="PS51208">
    <property type="entry name" value="AUTOTRANSPORTER"/>
    <property type="match status" value="1"/>
</dbReference>
<dbReference type="AlphaFoldDB" id="A0A5B0E1B6"/>
<dbReference type="OrthoDB" id="7872833at2"/>
<evidence type="ECO:0000259" key="1">
    <source>
        <dbReference type="PROSITE" id="PS51208"/>
    </source>
</evidence>
<dbReference type="GO" id="GO:0019867">
    <property type="term" value="C:outer membrane"/>
    <property type="evidence" value="ECO:0007669"/>
    <property type="project" value="InterPro"/>
</dbReference>
<dbReference type="NCBIfam" id="TIGR01414">
    <property type="entry name" value="autotrans_barl"/>
    <property type="match status" value="1"/>
</dbReference>
<dbReference type="EMBL" id="VTWH01000001">
    <property type="protein sequence ID" value="KAA0972623.1"/>
    <property type="molecule type" value="Genomic_DNA"/>
</dbReference>
<dbReference type="InterPro" id="IPR006315">
    <property type="entry name" value="OM_autotransptr_brl_dom"/>
</dbReference>
<dbReference type="InterPro" id="IPR005546">
    <property type="entry name" value="Autotransporte_beta"/>
</dbReference>
<reference evidence="2 3" key="1">
    <citation type="submission" date="2019-08" db="EMBL/GenBank/DDBJ databases">
        <title>Aureimonas fodiniaquatilis sp. nov., isolated from a coal mine wastewater.</title>
        <authorList>
            <person name="Kim W."/>
        </authorList>
    </citation>
    <scope>NUCLEOTIDE SEQUENCE [LARGE SCALE GENOMIC DNA]</scope>
    <source>
        <strain evidence="2 3">CAU 1482</strain>
    </source>
</reference>
<dbReference type="SUPFAM" id="SSF51126">
    <property type="entry name" value="Pectin lyase-like"/>
    <property type="match status" value="1"/>
</dbReference>
<name>A0A5B0E1B6_9HYPH</name>
<evidence type="ECO:0000313" key="3">
    <source>
        <dbReference type="Proteomes" id="UP000324738"/>
    </source>
</evidence>
<dbReference type="SUPFAM" id="SSF103515">
    <property type="entry name" value="Autotransporter"/>
    <property type="match status" value="1"/>
</dbReference>
<sequence>MTRLCKFACTSNYGQVTRRLLATAAFAPLLALGVLGGTPALAEPSGNCTVTGNASVISCHVEEIAFSAVDGVVTATIDSEPTGAIVFNTSDSSTDPLDATLTIIGSTTVHRADYPAVVMFTERSNVQMKLIAGADVSLTSDKDFGAIWMRNNSSGSMYADNAGTVIANGTEQVGITLTTHGGDVTLINSGNVTSTQYRGLYADGSGEDELVVSITNTGTVTAEQAGIRAINYNGLATIDNSGQVVSNIRQGLVAWSSAGPSSVINSGTVTAKDDSAAVSWSETGNVTITNSGTLVSQDDTDHADAGIGHYGIHARVGVSGDVLVENKLGGSVSGEQMGIWAETKLGTSTVQQDGIVSGASGVVVTSDDGAVSLTNTGTINATGPGVTISGTSNMVENTGTIVSSSDVDATIVTGDFDTTIRNSGRIANTGGGDAIRFGSGVNRLYVNAENLNIEGIVKGGIGEDYLILDTGEAATVSMLSVGAKGQFRNFDYIEKTGNGVLTFADSSGGFTGSTLVKSGELVVNGDNALSAVTVFAGATLSGSGKVGATALQAGATIAPGNSPGTLEIVGDYNQASGTVYEAELVPGSMVSDLIAVSGAATIDAGAVLNLSRYGSGEFATNAHYTVLTATDGVAGTYELTGERAISAFFELDAVYAPNAIYINAVQTRPFTAAAVTPNQFAAATGVQSLSYDNALRLAVGAFQSDAPMPAALDQLSGEVYASAKTGLLQDSRFVREATTRQLQSSFEGGERAIWMQGYGSWGSFDGNTNVAGANRDAGGLFLGVDGSVQDALRIGVVGGYGHSKLELDGGRGSVSADTYSLGVYGGGQWDAFNLKLGLNHAWHDMSSSRAVAFSGFADALSADYSARTAQAYGEVGYGVDVKSVSFEPFAGIAYVNLDTSSFTEAGGAESLSSNGDTQEASFTTLGLRASSDFKVNGITVSANGMAGWRHSLNDDVPASTNSFAGSGLFAVSGVPLAQDVAVLEAGFSAEFRPNASFAVNYSGQFGSGISDHGIRAGLRVKF</sequence>
<protein>
    <submittedName>
        <fullName evidence="2">Autotransporter domain-containing protein</fullName>
    </submittedName>
</protein>
<evidence type="ECO:0000313" key="2">
    <source>
        <dbReference type="EMBL" id="KAA0972623.1"/>
    </source>
</evidence>
<organism evidence="2 3">
    <name type="scientific">Aureimonas fodinaquatilis</name>
    <dbReference type="NCBI Taxonomy" id="2565783"/>
    <lineage>
        <taxon>Bacteria</taxon>
        <taxon>Pseudomonadati</taxon>
        <taxon>Pseudomonadota</taxon>
        <taxon>Alphaproteobacteria</taxon>
        <taxon>Hyphomicrobiales</taxon>
        <taxon>Aurantimonadaceae</taxon>
        <taxon>Aureimonas</taxon>
    </lineage>
</organism>
<dbReference type="RefSeq" id="WP_149298506.1">
    <property type="nucleotide sequence ID" value="NZ_VTWH01000001.1"/>
</dbReference>
<accession>A0A5B0E1B6</accession>
<dbReference type="InterPro" id="IPR036709">
    <property type="entry name" value="Autotransporte_beta_dom_sf"/>
</dbReference>
<dbReference type="Proteomes" id="UP000324738">
    <property type="component" value="Unassembled WGS sequence"/>
</dbReference>
<dbReference type="InterPro" id="IPR011050">
    <property type="entry name" value="Pectin_lyase_fold/virulence"/>
</dbReference>
<proteinExistence type="predicted"/>
<gene>
    <name evidence="2" type="ORF">FPY71_05990</name>
</gene>